<dbReference type="SUPFAM" id="SSF51215">
    <property type="entry name" value="Regulatory protein AraC"/>
    <property type="match status" value="1"/>
</dbReference>
<dbReference type="InterPro" id="IPR018062">
    <property type="entry name" value="HTH_AraC-typ_CS"/>
</dbReference>
<dbReference type="OrthoDB" id="9774814at2"/>
<dbReference type="GO" id="GO:0003700">
    <property type="term" value="F:DNA-binding transcription factor activity"/>
    <property type="evidence" value="ECO:0007669"/>
    <property type="project" value="InterPro"/>
</dbReference>
<dbReference type="InterPro" id="IPR009057">
    <property type="entry name" value="Homeodomain-like_sf"/>
</dbReference>
<dbReference type="InterPro" id="IPR003313">
    <property type="entry name" value="AraC-bd"/>
</dbReference>
<gene>
    <name evidence="5" type="ORF">SAMN02745136_04718</name>
</gene>
<dbReference type="GO" id="GO:0043565">
    <property type="term" value="F:sequence-specific DNA binding"/>
    <property type="evidence" value="ECO:0007669"/>
    <property type="project" value="InterPro"/>
</dbReference>
<protein>
    <submittedName>
        <fullName evidence="5">AraC-type DNA-binding protein</fullName>
    </submittedName>
</protein>
<keyword evidence="1" id="KW-0805">Transcription regulation</keyword>
<dbReference type="Gene3D" id="1.10.10.60">
    <property type="entry name" value="Homeodomain-like"/>
    <property type="match status" value="2"/>
</dbReference>
<keyword evidence="6" id="KW-1185">Reference proteome</keyword>
<dbReference type="AlphaFoldDB" id="A0A1M6ZZ19"/>
<dbReference type="Proteomes" id="UP000184386">
    <property type="component" value="Unassembled WGS sequence"/>
</dbReference>
<accession>A0A1M6ZZ19</accession>
<evidence type="ECO:0000313" key="5">
    <source>
        <dbReference type="EMBL" id="SHL35742.1"/>
    </source>
</evidence>
<name>A0A1M6ZZ19_9FIRM</name>
<organism evidence="5 6">
    <name type="scientific">Anaerocolumna jejuensis DSM 15929</name>
    <dbReference type="NCBI Taxonomy" id="1121322"/>
    <lineage>
        <taxon>Bacteria</taxon>
        <taxon>Bacillati</taxon>
        <taxon>Bacillota</taxon>
        <taxon>Clostridia</taxon>
        <taxon>Lachnospirales</taxon>
        <taxon>Lachnospiraceae</taxon>
        <taxon>Anaerocolumna</taxon>
    </lineage>
</organism>
<dbReference type="InterPro" id="IPR037923">
    <property type="entry name" value="HTH-like"/>
</dbReference>
<keyword evidence="2 5" id="KW-0238">DNA-binding</keyword>
<evidence type="ECO:0000256" key="1">
    <source>
        <dbReference type="ARBA" id="ARBA00023015"/>
    </source>
</evidence>
<dbReference type="PANTHER" id="PTHR43280">
    <property type="entry name" value="ARAC-FAMILY TRANSCRIPTIONAL REGULATOR"/>
    <property type="match status" value="1"/>
</dbReference>
<dbReference type="PROSITE" id="PS01124">
    <property type="entry name" value="HTH_ARAC_FAMILY_2"/>
    <property type="match status" value="1"/>
</dbReference>
<reference evidence="5 6" key="1">
    <citation type="submission" date="2016-11" db="EMBL/GenBank/DDBJ databases">
        <authorList>
            <person name="Jaros S."/>
            <person name="Januszkiewicz K."/>
            <person name="Wedrychowicz H."/>
        </authorList>
    </citation>
    <scope>NUCLEOTIDE SEQUENCE [LARGE SCALE GENOMIC DNA]</scope>
    <source>
        <strain evidence="5 6">DSM 15929</strain>
    </source>
</reference>
<dbReference type="SUPFAM" id="SSF46689">
    <property type="entry name" value="Homeodomain-like"/>
    <property type="match status" value="2"/>
</dbReference>
<dbReference type="EMBL" id="FRAC01000030">
    <property type="protein sequence ID" value="SHL35742.1"/>
    <property type="molecule type" value="Genomic_DNA"/>
</dbReference>
<evidence type="ECO:0000256" key="2">
    <source>
        <dbReference type="ARBA" id="ARBA00023125"/>
    </source>
</evidence>
<dbReference type="PROSITE" id="PS00041">
    <property type="entry name" value="HTH_ARAC_FAMILY_1"/>
    <property type="match status" value="1"/>
</dbReference>
<dbReference type="SMART" id="SM00342">
    <property type="entry name" value="HTH_ARAC"/>
    <property type="match status" value="1"/>
</dbReference>
<keyword evidence="3" id="KW-0804">Transcription</keyword>
<dbReference type="Pfam" id="PF12833">
    <property type="entry name" value="HTH_18"/>
    <property type="match status" value="1"/>
</dbReference>
<evidence type="ECO:0000256" key="3">
    <source>
        <dbReference type="ARBA" id="ARBA00023163"/>
    </source>
</evidence>
<sequence>MKEYTSCKEAVEACISQKYFAVAHLYQEEKPMNMHIHDCYEVYYSISGGRQFLIDNRFYTIQPGDVFLINNYESHYLSQIDSTIHERIVLSIHPDLIKSLSTPSTDLNHCFSYREAGFSHRISLDKEQQQRFLYYIYKITSPTGFGTDVLERSAFTELLLFLNKAFYAHCRLEAGEEDFKYNRQVDQILEYINQNISDSITIEHLSKQFFLSESYICRIFKAATGTTINKFITARRITIAKALLAQGRTVNEVCEDSGFHDYSNFLKSFTKAVGISPKKYSQYSIK</sequence>
<evidence type="ECO:0000259" key="4">
    <source>
        <dbReference type="PROSITE" id="PS01124"/>
    </source>
</evidence>
<proteinExistence type="predicted"/>
<dbReference type="PANTHER" id="PTHR43280:SF34">
    <property type="entry name" value="ARAC-FAMILY TRANSCRIPTIONAL REGULATOR"/>
    <property type="match status" value="1"/>
</dbReference>
<dbReference type="Gene3D" id="2.60.120.10">
    <property type="entry name" value="Jelly Rolls"/>
    <property type="match status" value="1"/>
</dbReference>
<dbReference type="InterPro" id="IPR014710">
    <property type="entry name" value="RmlC-like_jellyroll"/>
</dbReference>
<evidence type="ECO:0000313" key="6">
    <source>
        <dbReference type="Proteomes" id="UP000184386"/>
    </source>
</evidence>
<feature type="domain" description="HTH araC/xylS-type" evidence="4">
    <location>
        <begin position="186"/>
        <end position="283"/>
    </location>
</feature>
<dbReference type="STRING" id="1121322.SAMN02745136_04718"/>
<dbReference type="RefSeq" id="WP_073279512.1">
    <property type="nucleotide sequence ID" value="NZ_FRAC01000030.1"/>
</dbReference>
<dbReference type="InterPro" id="IPR018060">
    <property type="entry name" value="HTH_AraC"/>
</dbReference>
<dbReference type="Pfam" id="PF02311">
    <property type="entry name" value="AraC_binding"/>
    <property type="match status" value="1"/>
</dbReference>